<dbReference type="Gene3D" id="1.10.287.950">
    <property type="entry name" value="Methyl-accepting chemotaxis protein"/>
    <property type="match status" value="1"/>
</dbReference>
<keyword evidence="6" id="KW-1133">Transmembrane helix</keyword>
<dbReference type="InterPro" id="IPR004089">
    <property type="entry name" value="MCPsignal_dom"/>
</dbReference>
<evidence type="ECO:0000256" key="6">
    <source>
        <dbReference type="SAM" id="Phobius"/>
    </source>
</evidence>
<organism evidence="10 11">
    <name type="scientific">Allochromatium warmingii</name>
    <name type="common">Chromatium warmingii</name>
    <dbReference type="NCBI Taxonomy" id="61595"/>
    <lineage>
        <taxon>Bacteria</taxon>
        <taxon>Pseudomonadati</taxon>
        <taxon>Pseudomonadota</taxon>
        <taxon>Gammaproteobacteria</taxon>
        <taxon>Chromatiales</taxon>
        <taxon>Chromatiaceae</taxon>
        <taxon>Allochromatium</taxon>
    </lineage>
</organism>
<proteinExistence type="inferred from homology"/>
<dbReference type="InterPro" id="IPR000727">
    <property type="entry name" value="T_SNARE_dom"/>
</dbReference>
<keyword evidence="6" id="KW-0472">Membrane</keyword>
<dbReference type="Pfam" id="PF00672">
    <property type="entry name" value="HAMP"/>
    <property type="match status" value="1"/>
</dbReference>
<dbReference type="SMART" id="SM00283">
    <property type="entry name" value="MA"/>
    <property type="match status" value="1"/>
</dbReference>
<keyword evidence="3 5" id="KW-0807">Transducer</keyword>
<evidence type="ECO:0000313" key="11">
    <source>
        <dbReference type="Proteomes" id="UP000198672"/>
    </source>
</evidence>
<feature type="domain" description="T-SNARE coiled-coil homology" evidence="8">
    <location>
        <begin position="540"/>
        <end position="602"/>
    </location>
</feature>
<dbReference type="CDD" id="cd06225">
    <property type="entry name" value="HAMP"/>
    <property type="match status" value="1"/>
</dbReference>
<evidence type="ECO:0000256" key="2">
    <source>
        <dbReference type="ARBA" id="ARBA00022519"/>
    </source>
</evidence>
<keyword evidence="6" id="KW-0812">Transmembrane</keyword>
<dbReference type="AlphaFoldDB" id="A0A1H3CJ55"/>
<accession>A0A1H3CJ55</accession>
<dbReference type="GO" id="GO:0005886">
    <property type="term" value="C:plasma membrane"/>
    <property type="evidence" value="ECO:0007669"/>
    <property type="project" value="UniProtKB-SubCell"/>
</dbReference>
<dbReference type="InterPro" id="IPR004090">
    <property type="entry name" value="Chemotax_Me-accpt_rcpt"/>
</dbReference>
<comment type="similarity">
    <text evidence="4">Belongs to the methyl-accepting chemotaxis (MCP) protein family.</text>
</comment>
<keyword evidence="11" id="KW-1185">Reference proteome</keyword>
<feature type="domain" description="HAMP" evidence="9">
    <location>
        <begin position="294"/>
        <end position="348"/>
    </location>
</feature>
<evidence type="ECO:0000259" key="8">
    <source>
        <dbReference type="PROSITE" id="PS50192"/>
    </source>
</evidence>
<dbReference type="InterPro" id="IPR029151">
    <property type="entry name" value="Sensor-like_sf"/>
</dbReference>
<dbReference type="PANTHER" id="PTHR32089">
    <property type="entry name" value="METHYL-ACCEPTING CHEMOTAXIS PROTEIN MCPB"/>
    <property type="match status" value="1"/>
</dbReference>
<dbReference type="PROSITE" id="PS50111">
    <property type="entry name" value="CHEMOTAXIS_TRANSDUC_2"/>
    <property type="match status" value="1"/>
</dbReference>
<evidence type="ECO:0000259" key="9">
    <source>
        <dbReference type="PROSITE" id="PS50885"/>
    </source>
</evidence>
<evidence type="ECO:0000256" key="3">
    <source>
        <dbReference type="ARBA" id="ARBA00023224"/>
    </source>
</evidence>
<dbReference type="InterPro" id="IPR029150">
    <property type="entry name" value="dCache_3"/>
</dbReference>
<evidence type="ECO:0000259" key="7">
    <source>
        <dbReference type="PROSITE" id="PS50111"/>
    </source>
</evidence>
<dbReference type="Proteomes" id="UP000198672">
    <property type="component" value="Unassembled WGS sequence"/>
</dbReference>
<keyword evidence="2" id="KW-0997">Cell inner membrane</keyword>
<sequence>MGSGLILILSIVLTLPLTLTKLSALSRQAEQNALESLFVNLTEAISAQGERARSLSAAIAQQPEIQRAFAEGDRERLTALTHPIFVYMQQHQGVEQFQFHTAPATSFLRVHMLNKYGDDLSAIRKTIVEANRTRAPLSGLETGVAGLGVRGVEPVSYQGQHIGVVEFGLSFGQAFFTQFTQRTGVQAALQLPAANGGFKTFAGTIQGGSLFSHEQLQRILAGDTAIERRDYQGQPISIYGRVIKDFSGQAVGVLELIGDRRAAVTIYQQALLSIVGAGVLVLIVGLVIAWLIAQSIAKPIRDVADNLSAIAQGDGDLTRRLDDKRRNEIGDLARSFNDFVDKIHLTISQISMATLELQSASAQLSATSHDTYQQVKLEQSETDQVATAINQMTATVEEVARHASEAARVVQETSAEALQGDQLAVQTVATMEAVAQEIEQAGQVVTRLADDSRDIGTVLEVIRGVAEQTNLLALNAAIEAARAGEQGRGFAVVADEVRTLASRTQDSIQDIRNKIERVQSSSVSVVNAIGGSQARAQGGVEQARQASESFQSISRSIISINDMNTQIASAAEEQSAVAEEINRNIHAISQSVDNTAVTADHLTQASARLASLSSEIQQTIGSFRI</sequence>
<dbReference type="PRINTS" id="PR00260">
    <property type="entry name" value="CHEMTRNSDUCR"/>
</dbReference>
<evidence type="ECO:0000256" key="1">
    <source>
        <dbReference type="ARBA" id="ARBA00004429"/>
    </source>
</evidence>
<dbReference type="GO" id="GO:0006935">
    <property type="term" value="P:chemotaxis"/>
    <property type="evidence" value="ECO:0007669"/>
    <property type="project" value="InterPro"/>
</dbReference>
<dbReference type="STRING" id="61595.SAMN05421644_10634"/>
<reference evidence="11" key="1">
    <citation type="submission" date="2016-10" db="EMBL/GenBank/DDBJ databases">
        <authorList>
            <person name="Varghese N."/>
            <person name="Submissions S."/>
        </authorList>
    </citation>
    <scope>NUCLEOTIDE SEQUENCE [LARGE SCALE GENOMIC DNA]</scope>
    <source>
        <strain evidence="11">DSM 173</strain>
    </source>
</reference>
<protein>
    <submittedName>
        <fullName evidence="10">Methyl-accepting chemotaxis protein</fullName>
    </submittedName>
</protein>
<evidence type="ECO:0000313" key="10">
    <source>
        <dbReference type="EMBL" id="SDX54171.1"/>
    </source>
</evidence>
<dbReference type="InterPro" id="IPR003660">
    <property type="entry name" value="HAMP_dom"/>
</dbReference>
<feature type="domain" description="Methyl-accepting transducer" evidence="7">
    <location>
        <begin position="353"/>
        <end position="589"/>
    </location>
</feature>
<keyword evidence="2" id="KW-1003">Cell membrane</keyword>
<dbReference type="GO" id="GO:0004888">
    <property type="term" value="F:transmembrane signaling receptor activity"/>
    <property type="evidence" value="ECO:0007669"/>
    <property type="project" value="InterPro"/>
</dbReference>
<dbReference type="Pfam" id="PF14827">
    <property type="entry name" value="dCache_3"/>
    <property type="match status" value="1"/>
</dbReference>
<dbReference type="FunFam" id="1.10.287.950:FF:000001">
    <property type="entry name" value="Methyl-accepting chemotaxis sensory transducer"/>
    <property type="match status" value="1"/>
</dbReference>
<dbReference type="PROSITE" id="PS50885">
    <property type="entry name" value="HAMP"/>
    <property type="match status" value="1"/>
</dbReference>
<feature type="transmembrane region" description="Helical" evidence="6">
    <location>
        <begin position="270"/>
        <end position="293"/>
    </location>
</feature>
<dbReference type="Gene3D" id="6.10.340.10">
    <property type="match status" value="1"/>
</dbReference>
<dbReference type="Pfam" id="PF00015">
    <property type="entry name" value="MCPsignal"/>
    <property type="match status" value="1"/>
</dbReference>
<gene>
    <name evidence="10" type="ORF">SAMN05421644_10634</name>
</gene>
<name>A0A1H3CJ55_ALLWA</name>
<dbReference type="CDD" id="cd11386">
    <property type="entry name" value="MCP_signal"/>
    <property type="match status" value="1"/>
</dbReference>
<evidence type="ECO:0000256" key="5">
    <source>
        <dbReference type="PROSITE-ProRule" id="PRU00284"/>
    </source>
</evidence>
<dbReference type="Gene3D" id="3.30.450.20">
    <property type="entry name" value="PAS domain"/>
    <property type="match status" value="1"/>
</dbReference>
<dbReference type="PANTHER" id="PTHR32089:SF112">
    <property type="entry name" value="LYSOZYME-LIKE PROTEIN-RELATED"/>
    <property type="match status" value="1"/>
</dbReference>
<dbReference type="SUPFAM" id="SSF103190">
    <property type="entry name" value="Sensory domain-like"/>
    <property type="match status" value="1"/>
</dbReference>
<evidence type="ECO:0000256" key="4">
    <source>
        <dbReference type="ARBA" id="ARBA00029447"/>
    </source>
</evidence>
<dbReference type="SMART" id="SM00304">
    <property type="entry name" value="HAMP"/>
    <property type="match status" value="2"/>
</dbReference>
<dbReference type="SUPFAM" id="SSF58104">
    <property type="entry name" value="Methyl-accepting chemotaxis protein (MCP) signaling domain"/>
    <property type="match status" value="1"/>
</dbReference>
<dbReference type="PROSITE" id="PS50192">
    <property type="entry name" value="T_SNARE"/>
    <property type="match status" value="1"/>
</dbReference>
<comment type="subcellular location">
    <subcellularLocation>
        <location evidence="1">Cell inner membrane</location>
        <topology evidence="1">Multi-pass membrane protein</topology>
    </subcellularLocation>
</comment>
<dbReference type="GO" id="GO:0007165">
    <property type="term" value="P:signal transduction"/>
    <property type="evidence" value="ECO:0007669"/>
    <property type="project" value="UniProtKB-KW"/>
</dbReference>
<dbReference type="EMBL" id="FNOW01000006">
    <property type="protein sequence ID" value="SDX54171.1"/>
    <property type="molecule type" value="Genomic_DNA"/>
</dbReference>